<keyword evidence="3" id="KW-1185">Reference proteome</keyword>
<dbReference type="Proteomes" id="UP000293296">
    <property type="component" value="Chromosome"/>
</dbReference>
<evidence type="ECO:0000259" key="1">
    <source>
        <dbReference type="Pfam" id="PF01966"/>
    </source>
</evidence>
<evidence type="ECO:0000313" key="3">
    <source>
        <dbReference type="Proteomes" id="UP000293296"/>
    </source>
</evidence>
<dbReference type="GO" id="GO:0016787">
    <property type="term" value="F:hydrolase activity"/>
    <property type="evidence" value="ECO:0007669"/>
    <property type="project" value="UniProtKB-KW"/>
</dbReference>
<evidence type="ECO:0000313" key="2">
    <source>
        <dbReference type="EMBL" id="QAZ68187.1"/>
    </source>
</evidence>
<organism evidence="2 3">
    <name type="scientific">Solidesulfovibrio carbinolicus</name>
    <dbReference type="NCBI Taxonomy" id="296842"/>
    <lineage>
        <taxon>Bacteria</taxon>
        <taxon>Pseudomonadati</taxon>
        <taxon>Thermodesulfobacteriota</taxon>
        <taxon>Desulfovibrionia</taxon>
        <taxon>Desulfovibrionales</taxon>
        <taxon>Desulfovibrionaceae</taxon>
        <taxon>Solidesulfovibrio</taxon>
    </lineage>
</organism>
<gene>
    <name evidence="2" type="ORF">C3Y92_13525</name>
</gene>
<name>A0A4P6HLW5_9BACT</name>
<keyword evidence="2" id="KW-0378">Hydrolase</keyword>
<dbReference type="AlphaFoldDB" id="A0A4P6HLW5"/>
<dbReference type="RefSeq" id="WP_129353438.1">
    <property type="nucleotide sequence ID" value="NZ_CP026538.1"/>
</dbReference>
<dbReference type="Pfam" id="PF01966">
    <property type="entry name" value="HD"/>
    <property type="match status" value="1"/>
</dbReference>
<dbReference type="Gene3D" id="1.10.3210.10">
    <property type="entry name" value="Hypothetical protein af1432"/>
    <property type="match status" value="1"/>
</dbReference>
<feature type="domain" description="HD" evidence="1">
    <location>
        <begin position="36"/>
        <end position="153"/>
    </location>
</feature>
<proteinExistence type="predicted"/>
<accession>A0A4P6HLW5</accession>
<dbReference type="EMBL" id="CP026538">
    <property type="protein sequence ID" value="QAZ68187.1"/>
    <property type="molecule type" value="Genomic_DNA"/>
</dbReference>
<dbReference type="SUPFAM" id="SSF109604">
    <property type="entry name" value="HD-domain/PDEase-like"/>
    <property type="match status" value="1"/>
</dbReference>
<protein>
    <submittedName>
        <fullName evidence="2">Metal-dependent phosphohydrolase</fullName>
    </submittedName>
</protein>
<dbReference type="InterPro" id="IPR003607">
    <property type="entry name" value="HD/PDEase_dom"/>
</dbReference>
<dbReference type="CDD" id="cd00077">
    <property type="entry name" value="HDc"/>
    <property type="match status" value="1"/>
</dbReference>
<dbReference type="OrthoDB" id="9797344at2"/>
<dbReference type="KEGG" id="dcb:C3Y92_13525"/>
<sequence>MPELLEVASAWFEAFYRSLADDAPQDAVHLELKRLHCRKVMDEAAALAESLELSPRLRELAAIAGLCHDVGRFPQYRRYKTFSDRQSVNHARLGTATLSRHGGLGELSRRDRTLVRTAIVVHNRRLLPAALLSGDDPEALTLSRLLRDADKLDIVRIMLDHFRADGPKDDVVFLGQPDTGRYSPTIVDDIQAGKLGSYENMASTTDFALLILSWINDMAYPWTRNQFFVRGHVQGLFDQLPDTPDLAALRTWYFERHAPAAS</sequence>
<dbReference type="InterPro" id="IPR006674">
    <property type="entry name" value="HD_domain"/>
</dbReference>
<reference evidence="2 3" key="1">
    <citation type="submission" date="2018-02" db="EMBL/GenBank/DDBJ databases">
        <title>Genome sequence of Desulfovibrio carbinolicus DSM 3852.</title>
        <authorList>
            <person name="Wilbanks E."/>
            <person name="Skennerton C.T."/>
            <person name="Orphan V.J."/>
        </authorList>
    </citation>
    <scope>NUCLEOTIDE SEQUENCE [LARGE SCALE GENOMIC DNA]</scope>
    <source>
        <strain evidence="2 3">DSM 3852</strain>
    </source>
</reference>